<evidence type="ECO:0000313" key="1">
    <source>
        <dbReference type="EMBL" id="MFN6544473.1"/>
    </source>
</evidence>
<keyword evidence="2" id="KW-1185">Reference proteome</keyword>
<gene>
    <name evidence="1" type="ORF">ACK4CT_14875</name>
</gene>
<comment type="caution">
    <text evidence="1">The sequence shown here is derived from an EMBL/GenBank/DDBJ whole genome shotgun (WGS) entry which is preliminary data.</text>
</comment>
<protein>
    <submittedName>
        <fullName evidence="1">Uncharacterized protein</fullName>
    </submittedName>
</protein>
<dbReference type="EMBL" id="JBKBDD010000004">
    <property type="protein sequence ID" value="MFN6544473.1"/>
    <property type="molecule type" value="Genomic_DNA"/>
</dbReference>
<organism evidence="1 2">
    <name type="scientific">Mycolicibacterium nivoides</name>
    <dbReference type="NCBI Taxonomy" id="2487344"/>
    <lineage>
        <taxon>Bacteria</taxon>
        <taxon>Bacillati</taxon>
        <taxon>Actinomycetota</taxon>
        <taxon>Actinomycetes</taxon>
        <taxon>Mycobacteriales</taxon>
        <taxon>Mycobacteriaceae</taxon>
        <taxon>Mycolicibacterium</taxon>
    </lineage>
</organism>
<proteinExistence type="predicted"/>
<dbReference type="Proteomes" id="UP001635816">
    <property type="component" value="Unassembled WGS sequence"/>
</dbReference>
<reference evidence="1 2" key="1">
    <citation type="submission" date="2024-12" db="EMBL/GenBank/DDBJ databases">
        <title>The coexistence of Mycolicibacterium septicum and Mycolicibacterium nivoides in clinical samples.</title>
        <authorList>
            <person name="Wang C."/>
            <person name="Feng Y."/>
            <person name="Zong Z."/>
        </authorList>
    </citation>
    <scope>NUCLEOTIDE SEQUENCE [LARGE SCALE GENOMIC DNA]</scope>
    <source>
        <strain evidence="1 2">120309</strain>
    </source>
</reference>
<accession>A0ABW9L913</accession>
<dbReference type="RefSeq" id="WP_409543633.1">
    <property type="nucleotide sequence ID" value="NZ_JBKBDD010000004.1"/>
</dbReference>
<name>A0ABW9L913_9MYCO</name>
<sequence length="396" mass="43855">MRKWQLAAARRGVELLLNHLNNATDSLDTALAAEDGEACERCADPLVTVAVILTRQLRDATNGTIETALTSARSHVDREIPSEDDIDMVSQIIVDLISARKPRQLPIDSVMVALVAQEMAIGAANEIARIENRHPNNVIAKLYDRLNKQGDNVQISDRDAAIAASEEYAADPKMREARQKAAFNIVNHWNDAANILDVEAGYDTYAQPCRESLGAVSLVTVTCAALTAGIYQLAEKGNLYPAMGLLRQLVECEFILWKFAQDSPNMVEWINSTPDQLAETWRPSKIYRNADNDYRQKDYGGHCVMGGHPNPIGSRLAGGIDSFRPLASLFGDEIRHSYDAWQHMKKAITLIDSTYGTKSWDQFTALNTAFETTIMDCVAVDERGYATAYFSDPIDD</sequence>
<evidence type="ECO:0000313" key="2">
    <source>
        <dbReference type="Proteomes" id="UP001635816"/>
    </source>
</evidence>